<sequence>MIWAKTFVLQRPIHGEAQQQHALSAEAHLLAHQTRTHSSIVRGTLCHPRRNPSTQQRDPDRATISKVMTHLGLRSASPTPVDACLETCIATRRWLHQTQLSKHSVARLPFSPPERYEHADTGCSPEADETGHLRHPDQGPMQYAARTLWRAPAHPRLRPDTHGRLHWGPFPDSSKHQSFLLRVVLTGLNSVS</sequence>
<evidence type="ECO:0000256" key="1">
    <source>
        <dbReference type="SAM" id="MobiDB-lite"/>
    </source>
</evidence>
<protein>
    <submittedName>
        <fullName evidence="2">Uncharacterized protein</fullName>
    </submittedName>
</protein>
<proteinExistence type="predicted"/>
<evidence type="ECO:0000313" key="2">
    <source>
        <dbReference type="EMBL" id="ATF04302.1"/>
    </source>
</evidence>
<evidence type="ECO:0000313" key="3">
    <source>
        <dbReference type="Proteomes" id="UP000217545"/>
    </source>
</evidence>
<feature type="region of interest" description="Disordered" evidence="1">
    <location>
        <begin position="112"/>
        <end position="139"/>
    </location>
</feature>
<reference evidence="2 3" key="1">
    <citation type="journal article" date="2017" name="Front. Microbiol.">
        <title>Phaeobacter piscinae sp. nov., a species of the Roseobacter group and potential aquaculture probiont.</title>
        <authorList>
            <person name="Sonnenschein E.C."/>
            <person name="Phippen C.B.W."/>
            <person name="Nielsen K.F."/>
            <person name="Mateiu R.V."/>
            <person name="Melchiorsen J."/>
            <person name="Gram L."/>
            <person name="Overmann J."/>
            <person name="Freese H.M."/>
        </authorList>
    </citation>
    <scope>NUCLEOTIDE SEQUENCE [LARGE SCALE GENOMIC DNA]</scope>
    <source>
        <strain evidence="2 3">P63</strain>
    </source>
</reference>
<dbReference type="AlphaFoldDB" id="A0AAC9Z672"/>
<organism evidence="2 3">
    <name type="scientific">Phaeobacter gallaeciensis</name>
    <dbReference type="NCBI Taxonomy" id="60890"/>
    <lineage>
        <taxon>Bacteria</taxon>
        <taxon>Pseudomonadati</taxon>
        <taxon>Pseudomonadota</taxon>
        <taxon>Alphaproteobacteria</taxon>
        <taxon>Rhodobacterales</taxon>
        <taxon>Roseobacteraceae</taxon>
        <taxon>Phaeobacter</taxon>
    </lineage>
</organism>
<accession>A0AAC9Z672</accession>
<dbReference type="EMBL" id="CP010784">
    <property type="protein sequence ID" value="ATF04302.1"/>
    <property type="molecule type" value="Genomic_DNA"/>
</dbReference>
<gene>
    <name evidence="2" type="ORF">PhaeoP63_00185</name>
</gene>
<name>A0AAC9Z672_9RHOB</name>
<dbReference type="Proteomes" id="UP000217545">
    <property type="component" value="Chromosome"/>
</dbReference>